<dbReference type="PROSITE" id="PS51085">
    <property type="entry name" value="2FE2S_FER_2"/>
    <property type="match status" value="1"/>
</dbReference>
<evidence type="ECO:0000313" key="2">
    <source>
        <dbReference type="EMBL" id="KAA5612888.1"/>
    </source>
</evidence>
<dbReference type="EMBL" id="VWPK01000009">
    <property type="protein sequence ID" value="KAA5612888.1"/>
    <property type="molecule type" value="Genomic_DNA"/>
</dbReference>
<dbReference type="CDD" id="cd00207">
    <property type="entry name" value="fer2"/>
    <property type="match status" value="1"/>
</dbReference>
<dbReference type="InterPro" id="IPR001041">
    <property type="entry name" value="2Fe-2S_ferredoxin-type"/>
</dbReference>
<dbReference type="RefSeq" id="WP_150040116.1">
    <property type="nucleotide sequence ID" value="NZ_OW485601.1"/>
</dbReference>
<dbReference type="InterPro" id="IPR006058">
    <property type="entry name" value="2Fe2S_fd_BS"/>
</dbReference>
<keyword evidence="3" id="KW-1185">Reference proteome</keyword>
<dbReference type="InterPro" id="IPR036010">
    <property type="entry name" value="2Fe-2S_ferredoxin-like_sf"/>
</dbReference>
<dbReference type="AlphaFoldDB" id="A0A5M6IZW3"/>
<reference evidence="2 3" key="1">
    <citation type="submission" date="2019-09" db="EMBL/GenBank/DDBJ databases">
        <title>Genome sequence of Rhodovastum atsumiense, a diverse member of the Acetobacteraceae family of non-sulfur purple photosynthetic bacteria.</title>
        <authorList>
            <person name="Meyer T."/>
            <person name="Kyndt J."/>
        </authorList>
    </citation>
    <scope>NUCLEOTIDE SEQUENCE [LARGE SCALE GENOMIC DNA]</scope>
    <source>
        <strain evidence="2 3">DSM 21279</strain>
    </source>
</reference>
<dbReference type="Pfam" id="PF00111">
    <property type="entry name" value="Fer2"/>
    <property type="match status" value="1"/>
</dbReference>
<evidence type="ECO:0000259" key="1">
    <source>
        <dbReference type="PROSITE" id="PS51085"/>
    </source>
</evidence>
<protein>
    <submittedName>
        <fullName evidence="2">(2Fe-2S)-binding protein</fullName>
    </submittedName>
</protein>
<dbReference type="Proteomes" id="UP000325255">
    <property type="component" value="Unassembled WGS sequence"/>
</dbReference>
<feature type="domain" description="2Fe-2S ferredoxin-type" evidence="1">
    <location>
        <begin position="2"/>
        <end position="119"/>
    </location>
</feature>
<comment type="caution">
    <text evidence="2">The sequence shown here is derived from an EMBL/GenBank/DDBJ whole genome shotgun (WGS) entry which is preliminary data.</text>
</comment>
<name>A0A5M6IZW3_9PROT</name>
<accession>A0A5M6IZW3</accession>
<proteinExistence type="predicted"/>
<evidence type="ECO:0000313" key="3">
    <source>
        <dbReference type="Proteomes" id="UP000325255"/>
    </source>
</evidence>
<dbReference type="InterPro" id="IPR012675">
    <property type="entry name" value="Beta-grasp_dom_sf"/>
</dbReference>
<dbReference type="PROSITE" id="PS00197">
    <property type="entry name" value="2FE2S_FER_1"/>
    <property type="match status" value="1"/>
</dbReference>
<sequence>MPVVTFTSPTLHRDVRAYATAGDTHTLLSVAEKNGVKLPHDCRDGECGSCLIKVDYVEGKPKMGMALTEKEKDRLKEMGRITQAQIEDAEVRDIPPPYRLACQFVVRDEEIIVTFSGQPGEG</sequence>
<dbReference type="SUPFAM" id="SSF54292">
    <property type="entry name" value="2Fe-2S ferredoxin-like"/>
    <property type="match status" value="1"/>
</dbReference>
<gene>
    <name evidence="2" type="ORF">F1189_07560</name>
</gene>
<dbReference type="OrthoDB" id="9793027at2"/>
<organism evidence="2 3">
    <name type="scientific">Rhodovastum atsumiense</name>
    <dbReference type="NCBI Taxonomy" id="504468"/>
    <lineage>
        <taxon>Bacteria</taxon>
        <taxon>Pseudomonadati</taxon>
        <taxon>Pseudomonadota</taxon>
        <taxon>Alphaproteobacteria</taxon>
        <taxon>Acetobacterales</taxon>
        <taxon>Acetobacteraceae</taxon>
        <taxon>Rhodovastum</taxon>
    </lineage>
</organism>
<dbReference type="Gene3D" id="3.10.20.30">
    <property type="match status" value="1"/>
</dbReference>
<dbReference type="GO" id="GO:0051537">
    <property type="term" value="F:2 iron, 2 sulfur cluster binding"/>
    <property type="evidence" value="ECO:0007669"/>
    <property type="project" value="InterPro"/>
</dbReference>